<evidence type="ECO:0000256" key="3">
    <source>
        <dbReference type="ARBA" id="ARBA00022833"/>
    </source>
</evidence>
<dbReference type="GO" id="GO:0000938">
    <property type="term" value="C:GARP complex"/>
    <property type="evidence" value="ECO:0007669"/>
    <property type="project" value="InterPro"/>
</dbReference>
<proteinExistence type="predicted"/>
<dbReference type="SMART" id="SM00614">
    <property type="entry name" value="ZnF_BED"/>
    <property type="match status" value="1"/>
</dbReference>
<feature type="domain" description="BED-type" evidence="5">
    <location>
        <begin position="22"/>
        <end position="75"/>
    </location>
</feature>
<dbReference type="InterPro" id="IPR039766">
    <property type="entry name" value="Vps53"/>
</dbReference>
<sequence length="485" mass="52792">MSNTAESSVGGNLEVVRVIEHTRNKDIWDHYDLCEMSNGSRRARCKLCLKFLASEGNTTLKNHLTKSCKALRSRSDPSQSNLTPQGGVFVYDNEKLREAFTKFVITKALPFDHFDDEDFTTTIQQLMQPRYTQMLLDTQAVKTILLEIPSLGRQTSGAAGYSKFVSREMSKAEALLKVILSPVDSVADTYRALLPEGTPMEFQRILELKGLKKSDQQSILDDFNKGSPVISQPSGAAAAASQAIPQAQSATTVPAMSNPASAGFIASREDVLTRAAALGRGAATTGFKRFLALTEAAKDPHKLSVYELDDVYDSVTGRPLAGSWVWDSALLLSHWMPTHLDFQGKTVIEIGAGAGLPCLTAALLGATRVLLTDVQQLLPGLLNNVEDNGDVLFDSEEMIGLGKTLKRVCGEGTQVWGATEMRPYRGECLDELRGQGFRVVEVETSQLSVDEAVEDGNTTFSIFEIKPPVAHNSESPPPPPPIPEF</sequence>
<dbReference type="InterPro" id="IPR003656">
    <property type="entry name" value="Znf_BED"/>
</dbReference>
<protein>
    <submittedName>
        <fullName evidence="6">Vacuolar protein sorting-associated protein 53 B</fullName>
    </submittedName>
</protein>
<keyword evidence="1" id="KW-0479">Metal-binding</keyword>
<evidence type="ECO:0000256" key="4">
    <source>
        <dbReference type="PROSITE-ProRule" id="PRU00027"/>
    </source>
</evidence>
<reference evidence="6" key="1">
    <citation type="submission" date="2019-09" db="EMBL/GenBank/DDBJ databases">
        <title>Draft genome information of white flower Hibiscus syriacus.</title>
        <authorList>
            <person name="Kim Y.-M."/>
        </authorList>
    </citation>
    <scope>NUCLEOTIDE SEQUENCE [LARGE SCALE GENOMIC DNA]</scope>
    <source>
        <strain evidence="6">YM2019G1</strain>
    </source>
</reference>
<keyword evidence="7" id="KW-1185">Reference proteome</keyword>
<dbReference type="Gene3D" id="3.40.50.150">
    <property type="entry name" value="Vaccinia Virus protein VP39"/>
    <property type="match status" value="1"/>
</dbReference>
<dbReference type="Pfam" id="PF10294">
    <property type="entry name" value="Methyltransf_16"/>
    <property type="match status" value="1"/>
</dbReference>
<dbReference type="GO" id="GO:0008270">
    <property type="term" value="F:zinc ion binding"/>
    <property type="evidence" value="ECO:0007669"/>
    <property type="project" value="UniProtKB-KW"/>
</dbReference>
<dbReference type="EMBL" id="VEPZ02001360">
    <property type="protein sequence ID" value="KAE8677387.1"/>
    <property type="molecule type" value="Genomic_DNA"/>
</dbReference>
<gene>
    <name evidence="6" type="ORF">F3Y22_tig00111513pilonHSYRG00011</name>
</gene>
<evidence type="ECO:0000259" key="5">
    <source>
        <dbReference type="PROSITE" id="PS50808"/>
    </source>
</evidence>
<evidence type="ECO:0000256" key="2">
    <source>
        <dbReference type="ARBA" id="ARBA00022771"/>
    </source>
</evidence>
<keyword evidence="3" id="KW-0862">Zinc</keyword>
<dbReference type="Pfam" id="PF16854">
    <property type="entry name" value="VPS53_C"/>
    <property type="match status" value="1"/>
</dbReference>
<dbReference type="GO" id="GO:0005829">
    <property type="term" value="C:cytosol"/>
    <property type="evidence" value="ECO:0007669"/>
    <property type="project" value="GOC"/>
</dbReference>
<dbReference type="Proteomes" id="UP000436088">
    <property type="component" value="Unassembled WGS sequence"/>
</dbReference>
<dbReference type="GO" id="GO:0003677">
    <property type="term" value="F:DNA binding"/>
    <property type="evidence" value="ECO:0007669"/>
    <property type="project" value="InterPro"/>
</dbReference>
<evidence type="ECO:0000313" key="7">
    <source>
        <dbReference type="Proteomes" id="UP000436088"/>
    </source>
</evidence>
<dbReference type="PANTHER" id="PTHR12820">
    <property type="entry name" value="VACUOLAR SORTING PROTEIN 53"/>
    <property type="match status" value="1"/>
</dbReference>
<dbReference type="GO" id="GO:0042147">
    <property type="term" value="P:retrograde transport, endosome to Golgi"/>
    <property type="evidence" value="ECO:0007669"/>
    <property type="project" value="InterPro"/>
</dbReference>
<evidence type="ECO:0000313" key="6">
    <source>
        <dbReference type="EMBL" id="KAE8677387.1"/>
    </source>
</evidence>
<evidence type="ECO:0000256" key="1">
    <source>
        <dbReference type="ARBA" id="ARBA00022723"/>
    </source>
</evidence>
<dbReference type="PROSITE" id="PS50808">
    <property type="entry name" value="ZF_BED"/>
    <property type="match status" value="1"/>
</dbReference>
<accession>A0A6A2YJE7</accession>
<dbReference type="InterPro" id="IPR019410">
    <property type="entry name" value="Methyltransf_16"/>
</dbReference>
<dbReference type="InterPro" id="IPR038260">
    <property type="entry name" value="Vps53_C_sf"/>
</dbReference>
<dbReference type="AlphaFoldDB" id="A0A6A2YJE7"/>
<dbReference type="InterPro" id="IPR029063">
    <property type="entry name" value="SAM-dependent_MTases_sf"/>
</dbReference>
<dbReference type="PANTHER" id="PTHR12820:SF0">
    <property type="entry name" value="VACUOLAR PROTEIN SORTING-ASSOCIATED PROTEIN 53 HOMOLOG"/>
    <property type="match status" value="1"/>
</dbReference>
<dbReference type="Gene3D" id="1.10.357.110">
    <property type="entry name" value="Vacuolar protein sorting-associated protein 53, C-terminus"/>
    <property type="match status" value="1"/>
</dbReference>
<name>A0A6A2YJE7_HIBSY</name>
<dbReference type="SUPFAM" id="SSF53335">
    <property type="entry name" value="S-adenosyl-L-methionine-dependent methyltransferases"/>
    <property type="match status" value="1"/>
</dbReference>
<comment type="caution">
    <text evidence="6">The sequence shown here is derived from an EMBL/GenBank/DDBJ whole genome shotgun (WGS) entry which is preliminary data.</text>
</comment>
<organism evidence="6 7">
    <name type="scientific">Hibiscus syriacus</name>
    <name type="common">Rose of Sharon</name>
    <dbReference type="NCBI Taxonomy" id="106335"/>
    <lineage>
        <taxon>Eukaryota</taxon>
        <taxon>Viridiplantae</taxon>
        <taxon>Streptophyta</taxon>
        <taxon>Embryophyta</taxon>
        <taxon>Tracheophyta</taxon>
        <taxon>Spermatophyta</taxon>
        <taxon>Magnoliopsida</taxon>
        <taxon>eudicotyledons</taxon>
        <taxon>Gunneridae</taxon>
        <taxon>Pentapetalae</taxon>
        <taxon>rosids</taxon>
        <taxon>malvids</taxon>
        <taxon>Malvales</taxon>
        <taxon>Malvaceae</taxon>
        <taxon>Malvoideae</taxon>
        <taxon>Hibiscus</taxon>
    </lineage>
</organism>
<dbReference type="InterPro" id="IPR031745">
    <property type="entry name" value="Vps53_C"/>
</dbReference>
<keyword evidence="2 4" id="KW-0863">Zinc-finger</keyword>